<keyword evidence="1" id="KW-1133">Transmembrane helix</keyword>
<evidence type="ECO:0000256" key="1">
    <source>
        <dbReference type="SAM" id="Phobius"/>
    </source>
</evidence>
<dbReference type="EMBL" id="JABVBA010000002">
    <property type="protein sequence ID" value="NVF11027.1"/>
    <property type="molecule type" value="Genomic_DNA"/>
</dbReference>
<dbReference type="SUPFAM" id="SSF54523">
    <property type="entry name" value="Pili subunits"/>
    <property type="match status" value="1"/>
</dbReference>
<dbReference type="InterPro" id="IPR053468">
    <property type="entry name" value="ComGE-like"/>
</dbReference>
<keyword evidence="3" id="KW-1185">Reference proteome</keyword>
<reference evidence="2 3" key="1">
    <citation type="submission" date="2020-06" db="EMBL/GenBank/DDBJ databases">
        <title>Anaerococcus sp. nov., isolated form swine feces.</title>
        <authorList>
            <person name="Yu S."/>
        </authorList>
    </citation>
    <scope>NUCLEOTIDE SEQUENCE [LARGE SCALE GENOMIC DNA]</scope>
    <source>
        <strain evidence="2 3">AGMB00486</strain>
    </source>
</reference>
<organism evidence="2 3">
    <name type="scientific">Anaerococcus faecalis</name>
    <dbReference type="NCBI Taxonomy" id="2742993"/>
    <lineage>
        <taxon>Bacteria</taxon>
        <taxon>Bacillati</taxon>
        <taxon>Bacillota</taxon>
        <taxon>Tissierellia</taxon>
        <taxon>Tissierellales</taxon>
        <taxon>Peptoniphilaceae</taxon>
        <taxon>Anaerococcus</taxon>
    </lineage>
</organism>
<dbReference type="Proteomes" id="UP000540919">
    <property type="component" value="Unassembled WGS sequence"/>
</dbReference>
<proteinExistence type="predicted"/>
<keyword evidence="1" id="KW-0472">Membrane</keyword>
<dbReference type="Pfam" id="PF07963">
    <property type="entry name" value="N_methyl"/>
    <property type="match status" value="1"/>
</dbReference>
<dbReference type="InterPro" id="IPR045584">
    <property type="entry name" value="Pilin-like"/>
</dbReference>
<gene>
    <name evidence="2" type="ORF">HV819_03350</name>
</gene>
<comment type="caution">
    <text evidence="2">The sequence shown here is derived from an EMBL/GenBank/DDBJ whole genome shotgun (WGS) entry which is preliminary data.</text>
</comment>
<evidence type="ECO:0000313" key="3">
    <source>
        <dbReference type="Proteomes" id="UP000540919"/>
    </source>
</evidence>
<protein>
    <submittedName>
        <fullName evidence="2">Type II secretion system protein</fullName>
    </submittedName>
</protein>
<name>A0ABX2N8K0_9FIRM</name>
<evidence type="ECO:0000313" key="2">
    <source>
        <dbReference type="EMBL" id="NVF11027.1"/>
    </source>
</evidence>
<dbReference type="NCBIfam" id="NF041013">
    <property type="entry name" value="T4P_ComGE"/>
    <property type="match status" value="1"/>
</dbReference>
<dbReference type="RefSeq" id="WP_176269503.1">
    <property type="nucleotide sequence ID" value="NZ_JABVBA010000002.1"/>
</dbReference>
<accession>A0ABX2N8K0</accession>
<sequence>MNKKLKAFTLVEVIIGLFLISVIAIYLLPSLYSVYNDSDKIKSDSRLIFAMQEVLELYKENDEGTYIENCNGFDINVEISEYNYKLKHIKVYKNKYVLDLVVEK</sequence>
<feature type="transmembrane region" description="Helical" evidence="1">
    <location>
        <begin position="7"/>
        <end position="28"/>
    </location>
</feature>
<dbReference type="NCBIfam" id="TIGR02532">
    <property type="entry name" value="IV_pilin_GFxxxE"/>
    <property type="match status" value="1"/>
</dbReference>
<keyword evidence="1" id="KW-0812">Transmembrane</keyword>
<dbReference type="InterPro" id="IPR012902">
    <property type="entry name" value="N_methyl_site"/>
</dbReference>